<evidence type="ECO:0000256" key="5">
    <source>
        <dbReference type="HAMAP-Rule" id="MF_01371"/>
    </source>
</evidence>
<dbReference type="GO" id="GO:0003735">
    <property type="term" value="F:structural constituent of ribosome"/>
    <property type="evidence" value="ECO:0007669"/>
    <property type="project" value="InterPro"/>
</dbReference>
<evidence type="ECO:0000313" key="8">
    <source>
        <dbReference type="EMBL" id="TQE90980.1"/>
    </source>
</evidence>
<dbReference type="PROSITE" id="PS00634">
    <property type="entry name" value="RIBOSOMAL_L30"/>
    <property type="match status" value="1"/>
</dbReference>
<dbReference type="AlphaFoldDB" id="A0A540V2L5"/>
<reference evidence="8 9" key="1">
    <citation type="submission" date="2019-06" db="EMBL/GenBank/DDBJ databases">
        <title>Genome sequence of Ureibacillus terrenus.</title>
        <authorList>
            <person name="Maclea K.S."/>
            <person name="Simoes M."/>
        </authorList>
    </citation>
    <scope>NUCLEOTIDE SEQUENCE [LARGE SCALE GENOMIC DNA]</scope>
    <source>
        <strain evidence="8 9">ATCC BAA-384</strain>
    </source>
</reference>
<protein>
    <recommendedName>
        <fullName evidence="5">Large ribosomal subunit protein uL30</fullName>
    </recommendedName>
</protein>
<feature type="domain" description="Large ribosomal subunit protein uL30-like ferredoxin-like fold" evidence="7">
    <location>
        <begin position="6"/>
        <end position="55"/>
    </location>
</feature>
<keyword evidence="3 5" id="KW-0689">Ribosomal protein</keyword>
<evidence type="ECO:0000313" key="9">
    <source>
        <dbReference type="Proteomes" id="UP000315753"/>
    </source>
</evidence>
<dbReference type="SUPFAM" id="SSF55129">
    <property type="entry name" value="Ribosomal protein L30p/L7e"/>
    <property type="match status" value="1"/>
</dbReference>
<dbReference type="NCBIfam" id="TIGR01308">
    <property type="entry name" value="rpmD_bact"/>
    <property type="match status" value="1"/>
</dbReference>
<organism evidence="8 9">
    <name type="scientific">Ureibacillus terrenus</name>
    <dbReference type="NCBI Taxonomy" id="118246"/>
    <lineage>
        <taxon>Bacteria</taxon>
        <taxon>Bacillati</taxon>
        <taxon>Bacillota</taxon>
        <taxon>Bacilli</taxon>
        <taxon>Bacillales</taxon>
        <taxon>Caryophanaceae</taxon>
        <taxon>Ureibacillus</taxon>
    </lineage>
</organism>
<dbReference type="PIRSF" id="PIRSF002211">
    <property type="entry name" value="Ribosomal_L30_bac-type"/>
    <property type="match status" value="1"/>
</dbReference>
<dbReference type="GO" id="GO:0022625">
    <property type="term" value="C:cytosolic large ribosomal subunit"/>
    <property type="evidence" value="ECO:0007669"/>
    <property type="project" value="TreeGrafter"/>
</dbReference>
<dbReference type="InterPro" id="IPR016082">
    <property type="entry name" value="Ribosomal_uL30_ferredoxin-like"/>
</dbReference>
<evidence type="ECO:0000256" key="2">
    <source>
        <dbReference type="ARBA" id="ARBA00011838"/>
    </source>
</evidence>
<dbReference type="InterPro" id="IPR005996">
    <property type="entry name" value="Ribosomal_uL30_bac-type"/>
</dbReference>
<comment type="caution">
    <text evidence="8">The sequence shown here is derived from an EMBL/GenBank/DDBJ whole genome shotgun (WGS) entry which is preliminary data.</text>
</comment>
<dbReference type="PANTHER" id="PTHR15892:SF2">
    <property type="entry name" value="LARGE RIBOSOMAL SUBUNIT PROTEIN UL30M"/>
    <property type="match status" value="1"/>
</dbReference>
<keyword evidence="9" id="KW-1185">Reference proteome</keyword>
<evidence type="ECO:0000256" key="6">
    <source>
        <dbReference type="RuleBase" id="RU003734"/>
    </source>
</evidence>
<name>A0A540V2L5_9BACL</name>
<evidence type="ECO:0000256" key="4">
    <source>
        <dbReference type="ARBA" id="ARBA00023274"/>
    </source>
</evidence>
<accession>A0A540V2L5</accession>
<gene>
    <name evidence="5 8" type="primary">rpmD</name>
    <name evidence="8" type="ORF">FKZ59_06610</name>
</gene>
<evidence type="ECO:0000259" key="7">
    <source>
        <dbReference type="Pfam" id="PF00327"/>
    </source>
</evidence>
<evidence type="ECO:0000256" key="3">
    <source>
        <dbReference type="ARBA" id="ARBA00022980"/>
    </source>
</evidence>
<comment type="subunit">
    <text evidence="2 5">Part of the 50S ribosomal subunit.</text>
</comment>
<dbReference type="Proteomes" id="UP000315753">
    <property type="component" value="Unassembled WGS sequence"/>
</dbReference>
<dbReference type="FunFam" id="3.30.1390.20:FF:000001">
    <property type="entry name" value="50S ribosomal protein L30"/>
    <property type="match status" value="1"/>
</dbReference>
<keyword evidence="4 5" id="KW-0687">Ribonucleoprotein</keyword>
<dbReference type="Gene3D" id="3.30.1390.20">
    <property type="entry name" value="Ribosomal protein L30, ferredoxin-like fold domain"/>
    <property type="match status" value="1"/>
</dbReference>
<dbReference type="HAMAP" id="MF_01371_B">
    <property type="entry name" value="Ribosomal_uL30_B"/>
    <property type="match status" value="1"/>
</dbReference>
<dbReference type="GO" id="GO:0006412">
    <property type="term" value="P:translation"/>
    <property type="evidence" value="ECO:0007669"/>
    <property type="project" value="UniProtKB-UniRule"/>
</dbReference>
<proteinExistence type="inferred from homology"/>
<dbReference type="InterPro" id="IPR036919">
    <property type="entry name" value="Ribo_uL30_ferredoxin-like_sf"/>
</dbReference>
<dbReference type="Pfam" id="PF00327">
    <property type="entry name" value="Ribosomal_L30"/>
    <property type="match status" value="1"/>
</dbReference>
<dbReference type="InterPro" id="IPR018038">
    <property type="entry name" value="Ribosomal_uL30_CS"/>
</dbReference>
<dbReference type="OrthoDB" id="9812790at2"/>
<dbReference type="PANTHER" id="PTHR15892">
    <property type="entry name" value="MITOCHONDRIAL RIBOSOMAL PROTEIN L30"/>
    <property type="match status" value="1"/>
</dbReference>
<dbReference type="CDD" id="cd01658">
    <property type="entry name" value="Ribosomal_L30"/>
    <property type="match status" value="1"/>
</dbReference>
<evidence type="ECO:0000256" key="1">
    <source>
        <dbReference type="ARBA" id="ARBA00007594"/>
    </source>
</evidence>
<dbReference type="RefSeq" id="WP_141601965.1">
    <property type="nucleotide sequence ID" value="NZ_JARMSB010000018.1"/>
</dbReference>
<sequence>MANKLEITLIRSVIGASERQRKVVEALGLKKVNSTVEHADNPAIRGMINKVSHLVKVKEI</sequence>
<comment type="similarity">
    <text evidence="1 5 6">Belongs to the universal ribosomal protein uL30 family.</text>
</comment>
<dbReference type="EMBL" id="VIGD01000007">
    <property type="protein sequence ID" value="TQE90980.1"/>
    <property type="molecule type" value="Genomic_DNA"/>
</dbReference>